<gene>
    <name evidence="2" type="ORF">EVEC_LOCUS10989</name>
</gene>
<accession>A0A0N4VLE3</accession>
<evidence type="ECO:0000256" key="1">
    <source>
        <dbReference type="SAM" id="Phobius"/>
    </source>
</evidence>
<keyword evidence="1" id="KW-0472">Membrane</keyword>
<evidence type="ECO:0000313" key="4">
    <source>
        <dbReference type="WBParaSite" id="EVEC_0001171101-mRNA-1"/>
    </source>
</evidence>
<organism evidence="4">
    <name type="scientific">Enterobius vermicularis</name>
    <name type="common">Human pinworm</name>
    <dbReference type="NCBI Taxonomy" id="51028"/>
    <lineage>
        <taxon>Eukaryota</taxon>
        <taxon>Metazoa</taxon>
        <taxon>Ecdysozoa</taxon>
        <taxon>Nematoda</taxon>
        <taxon>Chromadorea</taxon>
        <taxon>Rhabditida</taxon>
        <taxon>Spirurina</taxon>
        <taxon>Oxyuridomorpha</taxon>
        <taxon>Oxyuroidea</taxon>
        <taxon>Oxyuridae</taxon>
        <taxon>Enterobius</taxon>
    </lineage>
</organism>
<evidence type="ECO:0000313" key="2">
    <source>
        <dbReference type="EMBL" id="VDD96238.1"/>
    </source>
</evidence>
<feature type="transmembrane region" description="Helical" evidence="1">
    <location>
        <begin position="71"/>
        <end position="92"/>
    </location>
</feature>
<evidence type="ECO:0000313" key="3">
    <source>
        <dbReference type="Proteomes" id="UP000274131"/>
    </source>
</evidence>
<dbReference type="Proteomes" id="UP000274131">
    <property type="component" value="Unassembled WGS sequence"/>
</dbReference>
<dbReference type="AlphaFoldDB" id="A0A0N4VLE3"/>
<keyword evidence="1" id="KW-0812">Transmembrane</keyword>
<dbReference type="OrthoDB" id="5866484at2759"/>
<protein>
    <submittedName>
        <fullName evidence="2 4">Uncharacterized protein</fullName>
    </submittedName>
</protein>
<reference evidence="2 3" key="2">
    <citation type="submission" date="2018-10" db="EMBL/GenBank/DDBJ databases">
        <authorList>
            <consortium name="Pathogen Informatics"/>
        </authorList>
    </citation>
    <scope>NUCLEOTIDE SEQUENCE [LARGE SCALE GENOMIC DNA]</scope>
</reference>
<name>A0A0N4VLE3_ENTVE</name>
<keyword evidence="1" id="KW-1133">Transmembrane helix</keyword>
<dbReference type="EMBL" id="UXUI01011442">
    <property type="protein sequence ID" value="VDD96238.1"/>
    <property type="molecule type" value="Genomic_DNA"/>
</dbReference>
<dbReference type="WBParaSite" id="EVEC_0001171101-mRNA-1">
    <property type="protein sequence ID" value="EVEC_0001171101-mRNA-1"/>
    <property type="gene ID" value="EVEC_0001171101"/>
</dbReference>
<keyword evidence="3" id="KW-1185">Reference proteome</keyword>
<feature type="transmembrane region" description="Helical" evidence="1">
    <location>
        <begin position="39"/>
        <end position="65"/>
    </location>
</feature>
<sequence>MPQYVPWYLTKKCPVFCDPCVPAYTGIYPARKCVLVTGVLLFGAGIMILLALLLTCIAVACSVLAGALLPLALFLIIIGLLLFHCGWAAHLLDDDRAVEIPAIPVEAPKDAELEIFQTAYREPMPEIRQGYWQFEEKEAWQTVANPYPIQ</sequence>
<reference evidence="4" key="1">
    <citation type="submission" date="2017-02" db="UniProtKB">
        <authorList>
            <consortium name="WormBaseParasite"/>
        </authorList>
    </citation>
    <scope>IDENTIFICATION</scope>
</reference>
<proteinExistence type="predicted"/>